<dbReference type="PRINTS" id="PR00463">
    <property type="entry name" value="EP450I"/>
</dbReference>
<dbReference type="GO" id="GO:0016705">
    <property type="term" value="F:oxidoreductase activity, acting on paired donors, with incorporation or reduction of molecular oxygen"/>
    <property type="evidence" value="ECO:0007669"/>
    <property type="project" value="InterPro"/>
</dbReference>
<dbReference type="Gene3D" id="1.10.630.10">
    <property type="entry name" value="Cytochrome P450"/>
    <property type="match status" value="1"/>
</dbReference>
<accession>A0A182T8J9</accession>
<name>A0A182T8J9_9DIPT</name>
<dbReference type="GO" id="GO:0020037">
    <property type="term" value="F:heme binding"/>
    <property type="evidence" value="ECO:0007669"/>
    <property type="project" value="InterPro"/>
</dbReference>
<comment type="similarity">
    <text evidence="1">Belongs to the cytochrome P450 family.</text>
</comment>
<dbReference type="GO" id="GO:0005506">
    <property type="term" value="F:iron ion binding"/>
    <property type="evidence" value="ECO:0007669"/>
    <property type="project" value="InterPro"/>
</dbReference>
<reference evidence="3" key="2">
    <citation type="submission" date="2020-05" db="UniProtKB">
        <authorList>
            <consortium name="EnsemblMetazoa"/>
        </authorList>
    </citation>
    <scope>IDENTIFICATION</scope>
    <source>
        <strain evidence="3">maculatus3</strain>
    </source>
</reference>
<dbReference type="EnsemblMetazoa" id="AMAM021789-RA">
    <property type="protein sequence ID" value="AMAM021789-PA"/>
    <property type="gene ID" value="AMAM021789"/>
</dbReference>
<evidence type="ECO:0000313" key="4">
    <source>
        <dbReference type="Proteomes" id="UP000075901"/>
    </source>
</evidence>
<keyword evidence="4" id="KW-1185">Reference proteome</keyword>
<dbReference type="InterPro" id="IPR001128">
    <property type="entry name" value="Cyt_P450"/>
</dbReference>
<organism evidence="3 4">
    <name type="scientific">Anopheles maculatus</name>
    <dbReference type="NCBI Taxonomy" id="74869"/>
    <lineage>
        <taxon>Eukaryota</taxon>
        <taxon>Metazoa</taxon>
        <taxon>Ecdysozoa</taxon>
        <taxon>Arthropoda</taxon>
        <taxon>Hexapoda</taxon>
        <taxon>Insecta</taxon>
        <taxon>Pterygota</taxon>
        <taxon>Neoptera</taxon>
        <taxon>Endopterygota</taxon>
        <taxon>Diptera</taxon>
        <taxon>Nematocera</taxon>
        <taxon>Culicoidea</taxon>
        <taxon>Culicidae</taxon>
        <taxon>Anophelinae</taxon>
        <taxon>Anopheles</taxon>
        <taxon>Anopheles maculatus group</taxon>
    </lineage>
</organism>
<dbReference type="GO" id="GO:0004497">
    <property type="term" value="F:monooxygenase activity"/>
    <property type="evidence" value="ECO:0007669"/>
    <property type="project" value="UniProtKB-KW"/>
</dbReference>
<dbReference type="SUPFAM" id="SSF48264">
    <property type="entry name" value="Cytochrome P450"/>
    <property type="match status" value="1"/>
</dbReference>
<evidence type="ECO:0000313" key="3">
    <source>
        <dbReference type="EnsemblMetazoa" id="AMAM021789-PA"/>
    </source>
</evidence>
<dbReference type="InterPro" id="IPR036396">
    <property type="entry name" value="Cyt_P450_sf"/>
</dbReference>
<reference evidence="4" key="1">
    <citation type="submission" date="2013-09" db="EMBL/GenBank/DDBJ databases">
        <title>The Genome Sequence of Anopheles maculatus species B.</title>
        <authorList>
            <consortium name="The Broad Institute Genomics Platform"/>
            <person name="Neafsey D.E."/>
            <person name="Besansky N."/>
            <person name="Howell P."/>
            <person name="Walton C."/>
            <person name="Young S.K."/>
            <person name="Zeng Q."/>
            <person name="Gargeya S."/>
            <person name="Fitzgerald M."/>
            <person name="Haas B."/>
            <person name="Abouelleil A."/>
            <person name="Allen A.W."/>
            <person name="Alvarado L."/>
            <person name="Arachchi H.M."/>
            <person name="Berlin A.M."/>
            <person name="Chapman S.B."/>
            <person name="Gainer-Dewar J."/>
            <person name="Goldberg J."/>
            <person name="Griggs A."/>
            <person name="Gujja S."/>
            <person name="Hansen M."/>
            <person name="Howarth C."/>
            <person name="Imamovic A."/>
            <person name="Ireland A."/>
            <person name="Larimer J."/>
            <person name="McCowan C."/>
            <person name="Murphy C."/>
            <person name="Pearson M."/>
            <person name="Poon T.W."/>
            <person name="Priest M."/>
            <person name="Roberts A."/>
            <person name="Saif S."/>
            <person name="Shea T."/>
            <person name="Sisk P."/>
            <person name="Sykes S."/>
            <person name="Wortman J."/>
            <person name="Nusbaum C."/>
            <person name="Birren B."/>
        </authorList>
    </citation>
    <scope>NUCLEOTIDE SEQUENCE [LARGE SCALE GENOMIC DNA]</scope>
    <source>
        <strain evidence="4">maculatus3</strain>
    </source>
</reference>
<dbReference type="Pfam" id="PF00067">
    <property type="entry name" value="p450"/>
    <property type="match status" value="1"/>
</dbReference>
<keyword evidence="2" id="KW-0503">Monooxygenase</keyword>
<sequence length="128" mass="14492">MTNRLEQIVQVNRNQELNGYEVPYQGFSDFVVRYGPVTALRLGSVNAVVVNGIDSIKEVLINEGQHEGSRPHFRRYQLLFSGNKGNSLAFCDWSDVAICLSRNYSFRFDEINTVVDTPTRYSCFSSAS</sequence>
<proteinExistence type="inferred from homology"/>
<evidence type="ECO:0000256" key="2">
    <source>
        <dbReference type="ARBA" id="ARBA00023033"/>
    </source>
</evidence>
<keyword evidence="2" id="KW-0560">Oxidoreductase</keyword>
<dbReference type="Proteomes" id="UP000075901">
    <property type="component" value="Unassembled WGS sequence"/>
</dbReference>
<protein>
    <submittedName>
        <fullName evidence="3">Uncharacterized protein</fullName>
    </submittedName>
</protein>
<evidence type="ECO:0000256" key="1">
    <source>
        <dbReference type="ARBA" id="ARBA00010617"/>
    </source>
</evidence>
<dbReference type="AlphaFoldDB" id="A0A182T8J9"/>
<dbReference type="InterPro" id="IPR002401">
    <property type="entry name" value="Cyt_P450_E_grp-I"/>
</dbReference>
<dbReference type="VEuPathDB" id="VectorBase:AMAM021789"/>